<feature type="transmembrane region" description="Helical" evidence="1">
    <location>
        <begin position="56"/>
        <end position="74"/>
    </location>
</feature>
<gene>
    <name evidence="2" type="ORF">DYY88_17445</name>
</gene>
<keyword evidence="3" id="KW-1185">Reference proteome</keyword>
<organism evidence="2 3">
    <name type="scientific">Leptolyngbya iicbica LK</name>
    <dbReference type="NCBI Taxonomy" id="2294035"/>
    <lineage>
        <taxon>Bacteria</taxon>
        <taxon>Bacillati</taxon>
        <taxon>Cyanobacteriota</taxon>
        <taxon>Cyanophyceae</taxon>
        <taxon>Leptolyngbyales</taxon>
        <taxon>Leptolyngbyaceae</taxon>
        <taxon>Leptolyngbya group</taxon>
        <taxon>Leptolyngbya</taxon>
        <taxon>Leptolyngbya iicbica</taxon>
    </lineage>
</organism>
<accession>A0A4Q7E3Y3</accession>
<keyword evidence="1" id="KW-0812">Transmembrane</keyword>
<dbReference type="EMBL" id="QVFV01000004">
    <property type="protein sequence ID" value="RZM77416.1"/>
    <property type="molecule type" value="Genomic_DNA"/>
</dbReference>
<keyword evidence="1" id="KW-1133">Transmembrane helix</keyword>
<proteinExistence type="predicted"/>
<reference evidence="2 3" key="1">
    <citation type="submission" date="2018-11" db="EMBL/GenBank/DDBJ databases">
        <title>Whole genome sequencing of an environmental sample.</title>
        <authorList>
            <person name="Sarangi A.N."/>
            <person name="Singh D."/>
            <person name="Tripathy S."/>
        </authorList>
    </citation>
    <scope>NUCLEOTIDE SEQUENCE [LARGE SCALE GENOMIC DNA]</scope>
    <source>
        <strain evidence="2 3">Lakshadweep</strain>
    </source>
</reference>
<keyword evidence="1" id="KW-0472">Membrane</keyword>
<evidence type="ECO:0008006" key="4">
    <source>
        <dbReference type="Google" id="ProtNLM"/>
    </source>
</evidence>
<dbReference type="AlphaFoldDB" id="A0A4Q7E3Y3"/>
<protein>
    <recommendedName>
        <fullName evidence="4">SPOR domain-containing protein</fullName>
    </recommendedName>
</protein>
<evidence type="ECO:0000313" key="2">
    <source>
        <dbReference type="EMBL" id="RZM77416.1"/>
    </source>
</evidence>
<sequence>MPSCYLCGTWISRGKGVRADLVTGSSFSSRGNSRFYISRKTICSNCARKRRRNRRIYQLFVLFVILGIAGLFVFSGSDDSDSSQDVNTSNAEIVEFPKDSCGDRSSGKEQQWHSVILEDSNLEYVVNNLCRDAFVREFNGKQVIQVASFINSEKAHEFAKKVNGQVMPP</sequence>
<name>A0A4Q7E3Y3_9CYAN</name>
<evidence type="ECO:0000256" key="1">
    <source>
        <dbReference type="SAM" id="Phobius"/>
    </source>
</evidence>
<comment type="caution">
    <text evidence="2">The sequence shown here is derived from an EMBL/GenBank/DDBJ whole genome shotgun (WGS) entry which is preliminary data.</text>
</comment>
<evidence type="ECO:0000313" key="3">
    <source>
        <dbReference type="Proteomes" id="UP000292459"/>
    </source>
</evidence>
<dbReference type="Proteomes" id="UP000292459">
    <property type="component" value="Unassembled WGS sequence"/>
</dbReference>